<dbReference type="PANTHER" id="PTHR43316">
    <property type="entry name" value="HYDROLASE, HALOACID DELAHOGENASE-RELATED"/>
    <property type="match status" value="1"/>
</dbReference>
<dbReference type="NCBIfam" id="TIGR01428">
    <property type="entry name" value="HAD_type_II"/>
    <property type="match status" value="1"/>
</dbReference>
<keyword evidence="5" id="KW-1185">Reference proteome</keyword>
<comment type="caution">
    <text evidence="4">The sequence shown here is derived from an EMBL/GenBank/DDBJ whole genome shotgun (WGS) entry which is preliminary data.</text>
</comment>
<dbReference type="SFLD" id="SFLDS00003">
    <property type="entry name" value="Haloacid_Dehalogenase"/>
    <property type="match status" value="1"/>
</dbReference>
<evidence type="ECO:0000313" key="4">
    <source>
        <dbReference type="EMBL" id="MBI6630067.1"/>
    </source>
</evidence>
<dbReference type="NCBIfam" id="TIGR01493">
    <property type="entry name" value="HAD-SF-IA-v2"/>
    <property type="match status" value="1"/>
</dbReference>
<dbReference type="PANTHER" id="PTHR43316:SF3">
    <property type="entry name" value="HALOACID DEHALOGENASE, TYPE II (AFU_ORTHOLOGUE AFUA_2G07750)-RELATED"/>
    <property type="match status" value="1"/>
</dbReference>
<dbReference type="SFLD" id="SFLDF00045">
    <property type="entry name" value="2-haloacid_dehalogenase"/>
    <property type="match status" value="1"/>
</dbReference>
<dbReference type="InterPro" id="IPR006328">
    <property type="entry name" value="2-HAD"/>
</dbReference>
<gene>
    <name evidence="4" type="ORF">JAO82_09255</name>
</gene>
<dbReference type="InterPro" id="IPR036412">
    <property type="entry name" value="HAD-like_sf"/>
</dbReference>
<comment type="function">
    <text evidence="3">Catalyzes the hydrolytic dehalogenation of small (S)-2-haloalkanoic acids to yield the corresponding (R)-2-hydroxyalkanoic acids.</text>
</comment>
<keyword evidence="2 3" id="KW-0378">Hydrolase</keyword>
<accession>A0A934HRE4</accession>
<dbReference type="Gene3D" id="3.40.50.1000">
    <property type="entry name" value="HAD superfamily/HAD-like"/>
    <property type="match status" value="1"/>
</dbReference>
<evidence type="ECO:0000313" key="5">
    <source>
        <dbReference type="Proteomes" id="UP000613255"/>
    </source>
</evidence>
<dbReference type="InterPro" id="IPR006439">
    <property type="entry name" value="HAD-SF_hydro_IA"/>
</dbReference>
<dbReference type="GO" id="GO:0018784">
    <property type="term" value="F:(S)-2-haloacid dehalogenase activity"/>
    <property type="evidence" value="ECO:0007669"/>
    <property type="project" value="UniProtKB-UniRule"/>
</dbReference>
<dbReference type="SFLD" id="SFLDG01129">
    <property type="entry name" value="C1.5:_HAD__Beta-PGM__Phosphata"/>
    <property type="match status" value="1"/>
</dbReference>
<dbReference type="InterPro" id="IPR023214">
    <property type="entry name" value="HAD_sf"/>
</dbReference>
<evidence type="ECO:0000256" key="3">
    <source>
        <dbReference type="RuleBase" id="RU368077"/>
    </source>
</evidence>
<dbReference type="EMBL" id="JAEIJD010000006">
    <property type="protein sequence ID" value="MBI6630067.1"/>
    <property type="molecule type" value="Genomic_DNA"/>
</dbReference>
<comment type="similarity">
    <text evidence="1 3">Belongs to the HAD-like hydrolase superfamily. S-2-haloalkanoic acid dehalogenase family.</text>
</comment>
<protein>
    <recommendedName>
        <fullName evidence="3">(S)-2-haloacid dehalogenase</fullName>
        <ecNumber evidence="3">3.8.1.2</ecNumber>
    </recommendedName>
    <alternativeName>
        <fullName evidence="3">2-haloalkanoic acid dehalogenase</fullName>
    </alternativeName>
    <alternativeName>
        <fullName evidence="3">Halocarboxylic acid halidohydrolase</fullName>
    </alternativeName>
    <alternativeName>
        <fullName evidence="3">L-2-haloacid dehalogenase</fullName>
    </alternativeName>
</protein>
<dbReference type="InterPro" id="IPR051540">
    <property type="entry name" value="S-2-haloacid_dehalogenase"/>
</dbReference>
<dbReference type="EC" id="3.8.1.2" evidence="3"/>
<comment type="catalytic activity">
    <reaction evidence="3">
        <text>an (S)-2-haloacid + H2O = a (2R)-2-hydroxycarboxylate + a halide anion + H(+)</text>
        <dbReference type="Rhea" id="RHEA:11192"/>
        <dbReference type="ChEBI" id="CHEBI:15377"/>
        <dbReference type="ChEBI" id="CHEBI:15378"/>
        <dbReference type="ChEBI" id="CHEBI:16042"/>
        <dbReference type="ChEBI" id="CHEBI:58314"/>
        <dbReference type="ChEBI" id="CHEBI:137405"/>
        <dbReference type="EC" id="3.8.1.2"/>
    </reaction>
</comment>
<dbReference type="Pfam" id="PF00702">
    <property type="entry name" value="Hydrolase"/>
    <property type="match status" value="1"/>
</dbReference>
<organism evidence="4 5">
    <name type="scientific">Pontibaca salina</name>
    <dbReference type="NCBI Taxonomy" id="2795731"/>
    <lineage>
        <taxon>Bacteria</taxon>
        <taxon>Pseudomonadati</taxon>
        <taxon>Pseudomonadota</taxon>
        <taxon>Alphaproteobacteria</taxon>
        <taxon>Rhodobacterales</taxon>
        <taxon>Roseobacteraceae</taxon>
        <taxon>Pontibaca</taxon>
    </lineage>
</organism>
<dbReference type="CDD" id="cd02588">
    <property type="entry name" value="HAD_L2-DEX"/>
    <property type="match status" value="1"/>
</dbReference>
<dbReference type="InterPro" id="IPR023198">
    <property type="entry name" value="PGP-like_dom2"/>
</dbReference>
<dbReference type="AlphaFoldDB" id="A0A934HRE4"/>
<evidence type="ECO:0000256" key="2">
    <source>
        <dbReference type="ARBA" id="ARBA00022801"/>
    </source>
</evidence>
<dbReference type="PRINTS" id="PR00413">
    <property type="entry name" value="HADHALOGNASE"/>
</dbReference>
<reference evidence="4" key="1">
    <citation type="submission" date="2020-12" db="EMBL/GenBank/DDBJ databases">
        <title>Pontibaca salina gen. nov., sp. nov., isolated from marine sediment.</title>
        <authorList>
            <person name="Bo J."/>
            <person name="Wang S."/>
            <person name="Song X."/>
            <person name="Du Z."/>
        </authorList>
    </citation>
    <scope>NUCLEOTIDE SEQUENCE</scope>
    <source>
        <strain evidence="4">S1109L</strain>
    </source>
</reference>
<evidence type="ECO:0000256" key="1">
    <source>
        <dbReference type="ARBA" id="ARBA00008106"/>
    </source>
</evidence>
<dbReference type="SUPFAM" id="SSF56784">
    <property type="entry name" value="HAD-like"/>
    <property type="match status" value="1"/>
</dbReference>
<dbReference type="Proteomes" id="UP000613255">
    <property type="component" value="Unassembled WGS sequence"/>
</dbReference>
<dbReference type="SFLD" id="SFLDG01135">
    <property type="entry name" value="C1.5.6:_HAD__Beta-PGM__Phospha"/>
    <property type="match status" value="1"/>
</dbReference>
<dbReference type="Gene3D" id="1.10.150.240">
    <property type="entry name" value="Putative phosphatase, domain 2"/>
    <property type="match status" value="1"/>
</dbReference>
<sequence>MTRKLRSNIRSSTQFIKLLDDFFNMFVFFMIRNDLSVWQHCLKEIPMNQPIKAIAFDAYGTLFDVYSVGALAERFFPGKGAAIASTWRDKQIEYTRLRTMCDHYADFWQVTGDALDFAAEFHELNLNTPQRAALMDQYAQLTAFEENAGVLAQLKAAGLQLAILSNGTPAMLDSALEASGLAEYFDHVLSVDSVRRFKTAPEAYQMGPDSFGLDVSEVLFVSSNCWDICGATWFGYTTIWLNRYSHPLERLGVTPHRIGTSLADVADFAKELALSRREHK</sequence>
<name>A0A934HRE4_9RHOB</name>
<proteinExistence type="inferred from homology"/>